<keyword evidence="6" id="KW-0472">Membrane</keyword>
<evidence type="ECO:0000256" key="1">
    <source>
        <dbReference type="ARBA" id="ARBA00004196"/>
    </source>
</evidence>
<dbReference type="InterPro" id="IPR006128">
    <property type="entry name" value="Lipoprotein_PsaA-like"/>
</dbReference>
<keyword evidence="3" id="KW-0479">Metal-binding</keyword>
<sequence length="331" mass="37366">MLKQVNLAPSLYIVIFTLGWSLFGCNNLVNTPSFVSVTTTNDKHVHNKLPKVVATTTIICDLVSKITGRTINLNCLIPPNTDPHTYQLSNADQQAINQADLIFYNGYSLETQIIKAIRTTQNRSPKVAVAKFAVKKPLYFINKGHQSPNPHVWHNVGYAVRMIAVINSFLGQKFPQNKYIYQKNANTLKSELFQLDTWITNRVKSIPKHKRKLITVHNSMSYYAKKYNFNLSGSLYNSSRISQPYSNHLQTLAKSIIKAKVFTIFPEFTINTELIIKVARQAGVKIANKKLYTDALSNPGSEADTYQKMMTTNTRTIIEALGGTYLIFTPN</sequence>
<dbReference type="EMBL" id="CAIY01000029">
    <property type="protein sequence ID" value="CCH66953.1"/>
    <property type="molecule type" value="Genomic_DNA"/>
</dbReference>
<dbReference type="PRINTS" id="PR00690">
    <property type="entry name" value="ADHESNFAMILY"/>
</dbReference>
<comment type="subcellular location">
    <subcellularLocation>
        <location evidence="1">Cell envelope</location>
    </subcellularLocation>
</comment>
<name>M1WZM7_9NOST</name>
<comment type="caution">
    <text evidence="7">The sequence shown here is derived from an EMBL/GenBank/DDBJ whole genome shotgun (WGS) entry which is preliminary data.</text>
</comment>
<gene>
    <name evidence="7" type="ORF">RINTHH_7980</name>
</gene>
<comment type="similarity">
    <text evidence="5">Belongs to the bacterial solute-binding protein 9 family.</text>
</comment>
<evidence type="ECO:0000256" key="6">
    <source>
        <dbReference type="SAM" id="Phobius"/>
    </source>
</evidence>
<keyword evidence="6" id="KW-0812">Transmembrane</keyword>
<dbReference type="InterPro" id="IPR006127">
    <property type="entry name" value="ZnuA-like"/>
</dbReference>
<dbReference type="GO" id="GO:0007155">
    <property type="term" value="P:cell adhesion"/>
    <property type="evidence" value="ECO:0007669"/>
    <property type="project" value="InterPro"/>
</dbReference>
<dbReference type="GO" id="GO:0030313">
    <property type="term" value="C:cell envelope"/>
    <property type="evidence" value="ECO:0007669"/>
    <property type="project" value="UniProtKB-SubCell"/>
</dbReference>
<dbReference type="STRING" id="1165094.RINTHH_7980"/>
<dbReference type="PRINTS" id="PR00691">
    <property type="entry name" value="ADHESINB"/>
</dbReference>
<organism evidence="7 8">
    <name type="scientific">Richelia intracellularis HH01</name>
    <dbReference type="NCBI Taxonomy" id="1165094"/>
    <lineage>
        <taxon>Bacteria</taxon>
        <taxon>Bacillati</taxon>
        <taxon>Cyanobacteriota</taxon>
        <taxon>Cyanophyceae</taxon>
        <taxon>Nostocales</taxon>
        <taxon>Nostocaceae</taxon>
        <taxon>Richelia</taxon>
    </lineage>
</organism>
<evidence type="ECO:0000256" key="3">
    <source>
        <dbReference type="ARBA" id="ARBA00022723"/>
    </source>
</evidence>
<evidence type="ECO:0000313" key="8">
    <source>
        <dbReference type="Proteomes" id="UP000053051"/>
    </source>
</evidence>
<dbReference type="SUPFAM" id="SSF53807">
    <property type="entry name" value="Helical backbone' metal receptor"/>
    <property type="match status" value="1"/>
</dbReference>
<dbReference type="OrthoDB" id="9793396at2"/>
<dbReference type="Proteomes" id="UP000053051">
    <property type="component" value="Unassembled WGS sequence"/>
</dbReference>
<evidence type="ECO:0000256" key="4">
    <source>
        <dbReference type="ARBA" id="ARBA00022729"/>
    </source>
</evidence>
<dbReference type="GO" id="GO:0046872">
    <property type="term" value="F:metal ion binding"/>
    <property type="evidence" value="ECO:0007669"/>
    <property type="project" value="UniProtKB-KW"/>
</dbReference>
<dbReference type="Gene3D" id="3.40.50.1980">
    <property type="entry name" value="Nitrogenase molybdenum iron protein domain"/>
    <property type="match status" value="2"/>
</dbReference>
<keyword evidence="2 5" id="KW-0813">Transport</keyword>
<dbReference type="Pfam" id="PF01297">
    <property type="entry name" value="ZnuA"/>
    <property type="match status" value="1"/>
</dbReference>
<dbReference type="InterPro" id="IPR006129">
    <property type="entry name" value="AdhesinB"/>
</dbReference>
<dbReference type="PANTHER" id="PTHR42953">
    <property type="entry name" value="HIGH-AFFINITY ZINC UPTAKE SYSTEM PROTEIN ZNUA-RELATED"/>
    <property type="match status" value="1"/>
</dbReference>
<reference evidence="8" key="2">
    <citation type="submission" date="2016-01" db="EMBL/GenBank/DDBJ databases">
        <title>Diatom-associated endosymboitic cyanobacterium lacks core nitrogen metabolism enzymes.</title>
        <authorList>
            <person name="Hilton J.A."/>
            <person name="Foster R.A."/>
            <person name="Tripp H.J."/>
            <person name="Carter B.J."/>
            <person name="Zehr J.P."/>
            <person name="Villareal T.A."/>
        </authorList>
    </citation>
    <scope>NUCLEOTIDE SEQUENCE [LARGE SCALE GENOMIC DNA]</scope>
    <source>
        <strain evidence="8">HH01</strain>
    </source>
</reference>
<protein>
    <submittedName>
        <fullName evidence="7">Periplasmic solute binding protein</fullName>
    </submittedName>
</protein>
<dbReference type="RefSeq" id="WP_008232982.1">
    <property type="nucleotide sequence ID" value="NZ_CAIY01000029.1"/>
</dbReference>
<evidence type="ECO:0000256" key="5">
    <source>
        <dbReference type="RuleBase" id="RU003512"/>
    </source>
</evidence>
<keyword evidence="4" id="KW-0732">Signal</keyword>
<keyword evidence="8" id="KW-1185">Reference proteome</keyword>
<proteinExistence type="inferred from homology"/>
<dbReference type="InterPro" id="IPR050492">
    <property type="entry name" value="Bact_metal-bind_prot9"/>
</dbReference>
<feature type="transmembrane region" description="Helical" evidence="6">
    <location>
        <begin position="7"/>
        <end position="23"/>
    </location>
</feature>
<dbReference type="AlphaFoldDB" id="M1WZM7"/>
<reference evidence="7 8" key="1">
    <citation type="submission" date="2012-05" db="EMBL/GenBank/DDBJ databases">
        <authorList>
            <person name="Hilton J."/>
        </authorList>
    </citation>
    <scope>NUCLEOTIDE SEQUENCE [LARGE SCALE GENOMIC DNA]</scope>
    <source>
        <strain evidence="7 8">HH01</strain>
    </source>
</reference>
<keyword evidence="6" id="KW-1133">Transmembrane helix</keyword>
<dbReference type="GO" id="GO:0030001">
    <property type="term" value="P:metal ion transport"/>
    <property type="evidence" value="ECO:0007669"/>
    <property type="project" value="InterPro"/>
</dbReference>
<dbReference type="PROSITE" id="PS51257">
    <property type="entry name" value="PROKAR_LIPOPROTEIN"/>
    <property type="match status" value="1"/>
</dbReference>
<evidence type="ECO:0000313" key="7">
    <source>
        <dbReference type="EMBL" id="CCH66953.1"/>
    </source>
</evidence>
<accession>M1WZM7</accession>
<dbReference type="PANTHER" id="PTHR42953:SF1">
    <property type="entry name" value="METAL-BINDING PROTEIN HI_0362-RELATED"/>
    <property type="match status" value="1"/>
</dbReference>
<evidence type="ECO:0000256" key="2">
    <source>
        <dbReference type="ARBA" id="ARBA00022448"/>
    </source>
</evidence>